<reference evidence="2 3" key="1">
    <citation type="submission" date="2020-05" db="EMBL/GenBank/DDBJ databases">
        <title>Identification and distribution of gene clusters putatively required for synthesis of sphingolipid metabolism inhibitors in phylogenetically diverse species of the filamentous fungus Fusarium.</title>
        <authorList>
            <person name="Kim H.-S."/>
            <person name="Busman M."/>
            <person name="Brown D.W."/>
            <person name="Divon H."/>
            <person name="Uhlig S."/>
            <person name="Proctor R.H."/>
        </authorList>
    </citation>
    <scope>NUCLEOTIDE SEQUENCE [LARGE SCALE GENOMIC DNA]</scope>
    <source>
        <strain evidence="2 3">NRRL 53147</strain>
    </source>
</reference>
<gene>
    <name evidence="2" type="ORF">FMEXI_7152</name>
</gene>
<keyword evidence="3" id="KW-1185">Reference proteome</keyword>
<feature type="compositionally biased region" description="Low complexity" evidence="1">
    <location>
        <begin position="232"/>
        <end position="246"/>
    </location>
</feature>
<protein>
    <submittedName>
        <fullName evidence="2">Tyrosinase</fullName>
    </submittedName>
</protein>
<name>A0A8H5IYM2_9HYPO</name>
<feature type="compositionally biased region" description="Basic and acidic residues" evidence="1">
    <location>
        <begin position="247"/>
        <end position="267"/>
    </location>
</feature>
<organism evidence="2 3">
    <name type="scientific">Fusarium mexicanum</name>
    <dbReference type="NCBI Taxonomy" id="751941"/>
    <lineage>
        <taxon>Eukaryota</taxon>
        <taxon>Fungi</taxon>
        <taxon>Dikarya</taxon>
        <taxon>Ascomycota</taxon>
        <taxon>Pezizomycotina</taxon>
        <taxon>Sordariomycetes</taxon>
        <taxon>Hypocreomycetidae</taxon>
        <taxon>Hypocreales</taxon>
        <taxon>Nectriaceae</taxon>
        <taxon>Fusarium</taxon>
        <taxon>Fusarium fujikuroi species complex</taxon>
    </lineage>
</organism>
<evidence type="ECO:0000256" key="1">
    <source>
        <dbReference type="SAM" id="MobiDB-lite"/>
    </source>
</evidence>
<dbReference type="EMBL" id="JAAOAM010000155">
    <property type="protein sequence ID" value="KAF5543136.1"/>
    <property type="molecule type" value="Genomic_DNA"/>
</dbReference>
<evidence type="ECO:0000313" key="2">
    <source>
        <dbReference type="EMBL" id="KAF5543136.1"/>
    </source>
</evidence>
<dbReference type="Gene3D" id="1.10.1280.10">
    <property type="entry name" value="Di-copper center containing domain from catechol oxidase"/>
    <property type="match status" value="1"/>
</dbReference>
<evidence type="ECO:0000313" key="3">
    <source>
        <dbReference type="Proteomes" id="UP000522262"/>
    </source>
</evidence>
<dbReference type="InterPro" id="IPR008922">
    <property type="entry name" value="Di-copper_centre_dom_sf"/>
</dbReference>
<dbReference type="AlphaFoldDB" id="A0A8H5IYM2"/>
<sequence>MGCQSSRQANGTQQQKYWRMSYWGWTERQRYHKYLVCPSVLTQGAAQIYPPNTIINQVPRSGLYHNPLVGFNTRKKTLKTGKPLPFGSMPENKAKLNIHNNPIVHNELTLKKDCDWAPWSKTSTTNRVGIFKGEEGEKDPLSYLTGLEVVNNCWRANASLTRVHEKGPDSKPRRSTMEQLSNDYAWNPGSLSGAVNAFVFITCQSPYSKQHSSLADMEQANQPRVDRFKNGSSVDSSTADTTAFSVTDDKETDPLEPFHRKNNDPRRGSRRRKRSGTGQG</sequence>
<proteinExistence type="predicted"/>
<feature type="region of interest" description="Disordered" evidence="1">
    <location>
        <begin position="227"/>
        <end position="280"/>
    </location>
</feature>
<dbReference type="Proteomes" id="UP000522262">
    <property type="component" value="Unassembled WGS sequence"/>
</dbReference>
<accession>A0A8H5IYM2</accession>
<feature type="compositionally biased region" description="Basic residues" evidence="1">
    <location>
        <begin position="268"/>
        <end position="280"/>
    </location>
</feature>
<comment type="caution">
    <text evidence="2">The sequence shown here is derived from an EMBL/GenBank/DDBJ whole genome shotgun (WGS) entry which is preliminary data.</text>
</comment>